<evidence type="ECO:0000313" key="4">
    <source>
        <dbReference type="Proteomes" id="UP000298652"/>
    </source>
</evidence>
<accession>A0A4U6TIL5</accession>
<reference evidence="3" key="1">
    <citation type="submission" date="2019-03" db="EMBL/GenBank/DDBJ databases">
        <title>WGS assembly of Setaria viridis.</title>
        <authorList>
            <person name="Huang P."/>
            <person name="Jenkins J."/>
            <person name="Grimwood J."/>
            <person name="Barry K."/>
            <person name="Healey A."/>
            <person name="Mamidi S."/>
            <person name="Sreedasyam A."/>
            <person name="Shu S."/>
            <person name="Feldman M."/>
            <person name="Wu J."/>
            <person name="Yu Y."/>
            <person name="Chen C."/>
            <person name="Johnson J."/>
            <person name="Rokhsar D."/>
            <person name="Baxter I."/>
            <person name="Schmutz J."/>
            <person name="Brutnell T."/>
            <person name="Kellogg E."/>
        </authorList>
    </citation>
    <scope>NUCLEOTIDE SEQUENCE [LARGE SCALE GENOMIC DNA]</scope>
</reference>
<keyword evidence="1 2" id="KW-0732">Signal</keyword>
<sequence length="134" mass="14488">MSKMALSVNVLVPAFLLLFFVQGARSEKCTPASIEVLQTSNGEKAGVDPVFEVMVRNRCECAVRGVILGSKGFSSSLPVDPKLFRKEGNGYLVGDGSLIQSGAVVQFRYAWDRAFEIGPLAVQEDCSGLHEFTV</sequence>
<evidence type="ECO:0000256" key="2">
    <source>
        <dbReference type="SAM" id="SignalP"/>
    </source>
</evidence>
<gene>
    <name evidence="3" type="ORF">SEVIR_8G134100v2</name>
</gene>
<dbReference type="AlphaFoldDB" id="A0A4U6TIL5"/>
<dbReference type="GO" id="GO:0001709">
    <property type="term" value="P:cell fate determination"/>
    <property type="evidence" value="ECO:0007669"/>
    <property type="project" value="TreeGrafter"/>
</dbReference>
<feature type="chain" id="PRO_5020527146" evidence="2">
    <location>
        <begin position="27"/>
        <end position="134"/>
    </location>
</feature>
<dbReference type="Proteomes" id="UP000298652">
    <property type="component" value="Chromosome 8"/>
</dbReference>
<dbReference type="PANTHER" id="PTHR33184:SF39">
    <property type="match status" value="1"/>
</dbReference>
<feature type="signal peptide" evidence="2">
    <location>
        <begin position="1"/>
        <end position="26"/>
    </location>
</feature>
<name>A0A4U6TIL5_SETVI</name>
<dbReference type="Pfam" id="PF24068">
    <property type="entry name" value="TPD1_C"/>
    <property type="match status" value="1"/>
</dbReference>
<dbReference type="PANTHER" id="PTHR33184">
    <property type="entry name" value="PROTEIN TAPETUM DETERMINANT 1-LIKE-RELATED"/>
    <property type="match status" value="1"/>
</dbReference>
<dbReference type="Gramene" id="TKW00775">
    <property type="protein sequence ID" value="TKW00775"/>
    <property type="gene ID" value="SEVIR_8G134100v2"/>
</dbReference>
<dbReference type="InterPro" id="IPR040361">
    <property type="entry name" value="TPD1"/>
</dbReference>
<dbReference type="EMBL" id="CM016559">
    <property type="protein sequence ID" value="TKW00775.1"/>
    <property type="molecule type" value="Genomic_DNA"/>
</dbReference>
<keyword evidence="4" id="KW-1185">Reference proteome</keyword>
<protein>
    <submittedName>
        <fullName evidence="3">Uncharacterized protein</fullName>
    </submittedName>
</protein>
<dbReference type="OMA" id="TISNNCA"/>
<organism evidence="3 4">
    <name type="scientific">Setaria viridis</name>
    <name type="common">Green bristlegrass</name>
    <name type="synonym">Setaria italica subsp. viridis</name>
    <dbReference type="NCBI Taxonomy" id="4556"/>
    <lineage>
        <taxon>Eukaryota</taxon>
        <taxon>Viridiplantae</taxon>
        <taxon>Streptophyta</taxon>
        <taxon>Embryophyta</taxon>
        <taxon>Tracheophyta</taxon>
        <taxon>Spermatophyta</taxon>
        <taxon>Magnoliopsida</taxon>
        <taxon>Liliopsida</taxon>
        <taxon>Poales</taxon>
        <taxon>Poaceae</taxon>
        <taxon>PACMAD clade</taxon>
        <taxon>Panicoideae</taxon>
        <taxon>Panicodae</taxon>
        <taxon>Paniceae</taxon>
        <taxon>Cenchrinae</taxon>
        <taxon>Setaria</taxon>
    </lineage>
</organism>
<evidence type="ECO:0000313" key="3">
    <source>
        <dbReference type="EMBL" id="TKW00775.1"/>
    </source>
</evidence>
<evidence type="ECO:0000256" key="1">
    <source>
        <dbReference type="ARBA" id="ARBA00022729"/>
    </source>
</evidence>
<proteinExistence type="predicted"/>